<dbReference type="Gene3D" id="3.90.180.10">
    <property type="entry name" value="Medium-chain alcohol dehydrogenases, catalytic domain"/>
    <property type="match status" value="1"/>
</dbReference>
<gene>
    <name evidence="2" type="ORF">DF182_10130</name>
</gene>
<dbReference type="CDD" id="cd05289">
    <property type="entry name" value="MDR_like_2"/>
    <property type="match status" value="1"/>
</dbReference>
<evidence type="ECO:0000259" key="1">
    <source>
        <dbReference type="SMART" id="SM00829"/>
    </source>
</evidence>
<sequence>MKAIVLEKLDSASPLEVTDIAVPAITNTEVLVKTVALSINPVDVKTLEDYKIVTDEQTIRASAAAVFDGVSPVILGWDLAGIVEAVGSKVTKFKVGDAVFGMVNFPGQGNVYAEYVAAPASHLALKPDNISFDEAAAATLAAVTAWQNLTRHYTVKQGDRILITAPTGGVGHYAVQMAKHLGAYVIAITQPASKALASSFGADEVLDYDTFDLDHAASLQLNLLLDLGGRLPATRFSRHLLPGAPVLYIPSAIPDKQLQHYRDQGLNVSYTIVHSEENAIDEIAQLLKDGSVVSQIDSVFDFTAMRVAFDAIHQGTTKGKIIIRMPQ</sequence>
<dbReference type="InterPro" id="IPR011032">
    <property type="entry name" value="GroES-like_sf"/>
</dbReference>
<name>A0A365Y321_9BACT</name>
<evidence type="ECO:0000313" key="2">
    <source>
        <dbReference type="EMBL" id="RBL92910.1"/>
    </source>
</evidence>
<dbReference type="Gene3D" id="3.40.50.720">
    <property type="entry name" value="NAD(P)-binding Rossmann-like Domain"/>
    <property type="match status" value="1"/>
</dbReference>
<dbReference type="PANTHER" id="PTHR11695">
    <property type="entry name" value="ALCOHOL DEHYDROGENASE RELATED"/>
    <property type="match status" value="1"/>
</dbReference>
<dbReference type="PANTHER" id="PTHR11695:SF294">
    <property type="entry name" value="RETICULON-4-INTERACTING PROTEIN 1, MITOCHONDRIAL"/>
    <property type="match status" value="1"/>
</dbReference>
<dbReference type="EMBL" id="QFFJ01000001">
    <property type="protein sequence ID" value="RBL92910.1"/>
    <property type="molecule type" value="Genomic_DNA"/>
</dbReference>
<dbReference type="Pfam" id="PF08240">
    <property type="entry name" value="ADH_N"/>
    <property type="match status" value="1"/>
</dbReference>
<comment type="caution">
    <text evidence="2">The sequence shown here is derived from an EMBL/GenBank/DDBJ whole genome shotgun (WGS) entry which is preliminary data.</text>
</comment>
<dbReference type="InterPro" id="IPR020843">
    <property type="entry name" value="ER"/>
</dbReference>
<dbReference type="GO" id="GO:0016491">
    <property type="term" value="F:oxidoreductase activity"/>
    <property type="evidence" value="ECO:0007669"/>
    <property type="project" value="InterPro"/>
</dbReference>
<dbReference type="InterPro" id="IPR013154">
    <property type="entry name" value="ADH-like_N"/>
</dbReference>
<dbReference type="InterPro" id="IPR050700">
    <property type="entry name" value="YIM1/Zinc_Alcohol_DH_Fams"/>
</dbReference>
<keyword evidence="3" id="KW-1185">Reference proteome</keyword>
<dbReference type="AlphaFoldDB" id="A0A365Y321"/>
<dbReference type="Pfam" id="PF13602">
    <property type="entry name" value="ADH_zinc_N_2"/>
    <property type="match status" value="1"/>
</dbReference>
<dbReference type="Proteomes" id="UP000253410">
    <property type="component" value="Unassembled WGS sequence"/>
</dbReference>
<dbReference type="SUPFAM" id="SSF50129">
    <property type="entry name" value="GroES-like"/>
    <property type="match status" value="1"/>
</dbReference>
<protein>
    <submittedName>
        <fullName evidence="2">Oxidoreductase</fullName>
    </submittedName>
</protein>
<dbReference type="RefSeq" id="WP_113615507.1">
    <property type="nucleotide sequence ID" value="NZ_QFFJ01000001.1"/>
</dbReference>
<dbReference type="SUPFAM" id="SSF51735">
    <property type="entry name" value="NAD(P)-binding Rossmann-fold domains"/>
    <property type="match status" value="1"/>
</dbReference>
<dbReference type="OrthoDB" id="634508at2"/>
<accession>A0A365Y321</accession>
<evidence type="ECO:0000313" key="3">
    <source>
        <dbReference type="Proteomes" id="UP000253410"/>
    </source>
</evidence>
<dbReference type="InterPro" id="IPR036291">
    <property type="entry name" value="NAD(P)-bd_dom_sf"/>
</dbReference>
<proteinExistence type="predicted"/>
<reference evidence="2 3" key="1">
    <citation type="submission" date="2018-05" db="EMBL/GenBank/DDBJ databases">
        <title>Chitinophaga sp. K3CV102501T nov., isolated from isolated from a monsoon evergreen broad-leaved forest soil.</title>
        <authorList>
            <person name="Lv Y."/>
        </authorList>
    </citation>
    <scope>NUCLEOTIDE SEQUENCE [LARGE SCALE GENOMIC DNA]</scope>
    <source>
        <strain evidence="2 3">GDMCC 1.1325</strain>
    </source>
</reference>
<feature type="domain" description="Enoyl reductase (ER)" evidence="1">
    <location>
        <begin position="10"/>
        <end position="323"/>
    </location>
</feature>
<dbReference type="SMART" id="SM00829">
    <property type="entry name" value="PKS_ER"/>
    <property type="match status" value="1"/>
</dbReference>
<organism evidence="2 3">
    <name type="scientific">Chitinophaga flava</name>
    <dbReference type="NCBI Taxonomy" id="2259036"/>
    <lineage>
        <taxon>Bacteria</taxon>
        <taxon>Pseudomonadati</taxon>
        <taxon>Bacteroidota</taxon>
        <taxon>Chitinophagia</taxon>
        <taxon>Chitinophagales</taxon>
        <taxon>Chitinophagaceae</taxon>
        <taxon>Chitinophaga</taxon>
    </lineage>
</organism>